<feature type="region of interest" description="Disordered" evidence="1">
    <location>
        <begin position="1"/>
        <end position="127"/>
    </location>
</feature>
<reference evidence="2 3" key="1">
    <citation type="journal article" date="2024" name="Commun. Biol.">
        <title>Comparative genomic analysis of thermophilic fungi reveals convergent evolutionary adaptations and gene losses.</title>
        <authorList>
            <person name="Steindorff A.S."/>
            <person name="Aguilar-Pontes M.V."/>
            <person name="Robinson A.J."/>
            <person name="Andreopoulos B."/>
            <person name="LaButti K."/>
            <person name="Kuo A."/>
            <person name="Mondo S."/>
            <person name="Riley R."/>
            <person name="Otillar R."/>
            <person name="Haridas S."/>
            <person name="Lipzen A."/>
            <person name="Grimwood J."/>
            <person name="Schmutz J."/>
            <person name="Clum A."/>
            <person name="Reid I.D."/>
            <person name="Moisan M.C."/>
            <person name="Butler G."/>
            <person name="Nguyen T.T.M."/>
            <person name="Dewar K."/>
            <person name="Conant G."/>
            <person name="Drula E."/>
            <person name="Henrissat B."/>
            <person name="Hansel C."/>
            <person name="Singer S."/>
            <person name="Hutchinson M.I."/>
            <person name="de Vries R.P."/>
            <person name="Natvig D.O."/>
            <person name="Powell A.J."/>
            <person name="Tsang A."/>
            <person name="Grigoriev I.V."/>
        </authorList>
    </citation>
    <scope>NUCLEOTIDE SEQUENCE [LARGE SCALE GENOMIC DNA]</scope>
    <source>
        <strain evidence="2 3">ATCC 24622</strain>
    </source>
</reference>
<feature type="region of interest" description="Disordered" evidence="1">
    <location>
        <begin position="349"/>
        <end position="415"/>
    </location>
</feature>
<comment type="caution">
    <text evidence="2">The sequence shown here is derived from an EMBL/GenBank/DDBJ whole genome shotgun (WGS) entry which is preliminary data.</text>
</comment>
<protein>
    <recommendedName>
        <fullName evidence="4">Mucin</fullName>
    </recommendedName>
</protein>
<keyword evidence="3" id="KW-1185">Reference proteome</keyword>
<evidence type="ECO:0000256" key="1">
    <source>
        <dbReference type="SAM" id="MobiDB-lite"/>
    </source>
</evidence>
<organism evidence="2 3">
    <name type="scientific">Phialemonium thermophilum</name>
    <dbReference type="NCBI Taxonomy" id="223376"/>
    <lineage>
        <taxon>Eukaryota</taxon>
        <taxon>Fungi</taxon>
        <taxon>Dikarya</taxon>
        <taxon>Ascomycota</taxon>
        <taxon>Pezizomycotina</taxon>
        <taxon>Sordariomycetes</taxon>
        <taxon>Sordariomycetidae</taxon>
        <taxon>Cephalothecales</taxon>
        <taxon>Cephalothecaceae</taxon>
        <taxon>Phialemonium</taxon>
    </lineage>
</organism>
<evidence type="ECO:0000313" key="2">
    <source>
        <dbReference type="EMBL" id="KAL1883104.1"/>
    </source>
</evidence>
<name>A0ABR3Y4A7_9PEZI</name>
<feature type="compositionally biased region" description="Low complexity" evidence="1">
    <location>
        <begin position="364"/>
        <end position="381"/>
    </location>
</feature>
<feature type="compositionally biased region" description="Basic and acidic residues" evidence="1">
    <location>
        <begin position="502"/>
        <end position="514"/>
    </location>
</feature>
<sequence>MPGSIRASKPSGRRTRSANTSTAPDWSETEGISWRPNSARSRHSNRPSSALLARWTRRNQHHQSPQEDVGPQRAYEPQSPTLSPEKPGFSSQGNKGGIRDRSRSSNLTRTASVQKRQSRGGPPSLSRDEFEALPLAIQRKYFSTLERLRFAQESGTDLISRHYDAITTQNFKRRKPRRSLVAPDNLAVGRNWMSEGDRSHSETSAVFADFHGNSKSCHFTGNEQSTFGRDHSRSVLLDPADEAIYKVGQRTGSRPITKPEQDKLLPRTPWYRPKTMDSREDVLLSSPNRNAIIPESFYESFRWLDEEDNLDLRLYLDDYHANLREDLPSPVQDRRPTFRRRLSISKLPFNRSSLSNSRPGTKDAASSSTPITPSSLSPTASVSAHGRRKSRALSLITPKHDRQDSTGTIDPAAAHYQDPEARLKLRVYLASPQKFDEAIEFGFPSTEVLPHSTERAPCVKGRGQSRHLLSVDTPNLRSFLADEDDDDKVSMDSQQPSAADPDSPKTPRTFEKPPSKPSRASTDPAHAQPYKPSDGGYAQMPASSREMTLRMTLTRPDLRAHEDQIYGWQQKTLHHAAKRSQGTNLRSESSTNLTYIGGGGEGMPKDSIDKVFAGIDHWNASSADGNVMRRIWNRVRRS</sequence>
<feature type="compositionally biased region" description="Polar residues" evidence="1">
    <location>
        <begin position="104"/>
        <end position="115"/>
    </location>
</feature>
<evidence type="ECO:0008006" key="4">
    <source>
        <dbReference type="Google" id="ProtNLM"/>
    </source>
</evidence>
<evidence type="ECO:0000313" key="3">
    <source>
        <dbReference type="Proteomes" id="UP001586593"/>
    </source>
</evidence>
<gene>
    <name evidence="2" type="ORF">VTK73DRAFT_9471</name>
</gene>
<proteinExistence type="predicted"/>
<dbReference type="Proteomes" id="UP001586593">
    <property type="component" value="Unassembled WGS sequence"/>
</dbReference>
<feature type="region of interest" description="Disordered" evidence="1">
    <location>
        <begin position="481"/>
        <end position="540"/>
    </location>
</feature>
<feature type="compositionally biased region" description="Polar residues" evidence="1">
    <location>
        <begin position="350"/>
        <end position="359"/>
    </location>
</feature>
<accession>A0ABR3Y4A7</accession>
<dbReference type="EMBL" id="JAZHXJ010000008">
    <property type="protein sequence ID" value="KAL1883104.1"/>
    <property type="molecule type" value="Genomic_DNA"/>
</dbReference>